<organism evidence="2 3">
    <name type="scientific">Coniella lustricola</name>
    <dbReference type="NCBI Taxonomy" id="2025994"/>
    <lineage>
        <taxon>Eukaryota</taxon>
        <taxon>Fungi</taxon>
        <taxon>Dikarya</taxon>
        <taxon>Ascomycota</taxon>
        <taxon>Pezizomycotina</taxon>
        <taxon>Sordariomycetes</taxon>
        <taxon>Sordariomycetidae</taxon>
        <taxon>Diaporthales</taxon>
        <taxon>Schizoparmaceae</taxon>
        <taxon>Coniella</taxon>
    </lineage>
</organism>
<dbReference type="InterPro" id="IPR013869">
    <property type="entry name" value="DUF1757"/>
</dbReference>
<dbReference type="InParanoid" id="A0A2T2ZWH3"/>
<gene>
    <name evidence="2" type="ORF">BD289DRAFT_376705</name>
</gene>
<keyword evidence="3" id="KW-1185">Reference proteome</keyword>
<evidence type="ECO:0000313" key="2">
    <source>
        <dbReference type="EMBL" id="PSR78438.1"/>
    </source>
</evidence>
<accession>A0A2T2ZWH3</accession>
<dbReference type="OrthoDB" id="544298at2759"/>
<dbReference type="EMBL" id="KZ678607">
    <property type="protein sequence ID" value="PSR78438.1"/>
    <property type="molecule type" value="Genomic_DNA"/>
</dbReference>
<feature type="transmembrane region" description="Helical" evidence="1">
    <location>
        <begin position="144"/>
        <end position="162"/>
    </location>
</feature>
<keyword evidence="1" id="KW-1133">Transmembrane helix</keyword>
<dbReference type="PANTHER" id="PTHR38636">
    <property type="entry name" value="PROTEIN CBG20488"/>
    <property type="match status" value="1"/>
</dbReference>
<keyword evidence="1" id="KW-0812">Transmembrane</keyword>
<feature type="transmembrane region" description="Helical" evidence="1">
    <location>
        <begin position="20"/>
        <end position="43"/>
    </location>
</feature>
<dbReference type="PANTHER" id="PTHR38636:SF1">
    <property type="entry name" value="CHLORIDE CHANNEL PROTEIN CLC-D"/>
    <property type="match status" value="1"/>
</dbReference>
<name>A0A2T2ZWH3_9PEZI</name>
<keyword evidence="1" id="KW-0472">Membrane</keyword>
<reference evidence="2 3" key="1">
    <citation type="journal article" date="2018" name="Mycol. Prog.">
        <title>Coniella lustricola, a new species from submerged detritus.</title>
        <authorList>
            <person name="Raudabaugh D.B."/>
            <person name="Iturriaga T."/>
            <person name="Carver A."/>
            <person name="Mondo S."/>
            <person name="Pangilinan J."/>
            <person name="Lipzen A."/>
            <person name="He G."/>
            <person name="Amirebrahimi M."/>
            <person name="Grigoriev I.V."/>
            <person name="Miller A.N."/>
        </authorList>
    </citation>
    <scope>NUCLEOTIDE SEQUENCE [LARGE SCALE GENOMIC DNA]</scope>
    <source>
        <strain evidence="2 3">B22-T-1</strain>
    </source>
</reference>
<proteinExistence type="predicted"/>
<dbReference type="AlphaFoldDB" id="A0A2T2ZWH3"/>
<evidence type="ECO:0000313" key="3">
    <source>
        <dbReference type="Proteomes" id="UP000241462"/>
    </source>
</evidence>
<protein>
    <submittedName>
        <fullName evidence="2">Uncharacterized protein</fullName>
    </submittedName>
</protein>
<dbReference type="Proteomes" id="UP000241462">
    <property type="component" value="Unassembled WGS sequence"/>
</dbReference>
<sequence length="177" mass="18855">MSRFFPLAEYAEDQPLGHTILTVHVLARGATTGAVIGTASYGVRNIYRRFRPAAPHLLQSAGRGTIAGTAFLAVALAARMHGRDEIEWRDRSWRLLVNRGQVECDDWTVGGVVLGLAGLGLGVVRGDGKAGVGVVGRRVQMVQMVGAAGLGSVLGTIGYMGWRYGIHGGKWEDGENI</sequence>
<dbReference type="Pfam" id="PF08560">
    <property type="entry name" value="DUF1757"/>
    <property type="match status" value="1"/>
</dbReference>
<feature type="transmembrane region" description="Helical" evidence="1">
    <location>
        <begin position="107"/>
        <end position="124"/>
    </location>
</feature>
<evidence type="ECO:0000256" key="1">
    <source>
        <dbReference type="SAM" id="Phobius"/>
    </source>
</evidence>